<organism evidence="2 3">
    <name type="scientific">Streptomyces ehimensis</name>
    <dbReference type="NCBI Taxonomy" id="68195"/>
    <lineage>
        <taxon>Bacteria</taxon>
        <taxon>Bacillati</taxon>
        <taxon>Actinomycetota</taxon>
        <taxon>Actinomycetes</taxon>
        <taxon>Kitasatosporales</taxon>
        <taxon>Streptomycetaceae</taxon>
        <taxon>Streptomyces</taxon>
    </lineage>
</organism>
<proteinExistence type="predicted"/>
<reference evidence="3" key="1">
    <citation type="journal article" date="2019" name="Int. J. Syst. Evol. Microbiol.">
        <title>The Global Catalogue of Microorganisms (GCM) 10K type strain sequencing project: providing services to taxonomists for standard genome sequencing and annotation.</title>
        <authorList>
            <consortium name="The Broad Institute Genomics Platform"/>
            <consortium name="The Broad Institute Genome Sequencing Center for Infectious Disease"/>
            <person name="Wu L."/>
            <person name="Ma J."/>
        </authorList>
    </citation>
    <scope>NUCLEOTIDE SEQUENCE [LARGE SCALE GENOMIC DNA]</scope>
    <source>
        <strain evidence="3">CECT 8064</strain>
    </source>
</reference>
<evidence type="ECO:0000313" key="3">
    <source>
        <dbReference type="Proteomes" id="UP001595990"/>
    </source>
</evidence>
<protein>
    <submittedName>
        <fullName evidence="2">Uncharacterized protein</fullName>
    </submittedName>
</protein>
<sequence length="99" mass="10274">MHLPLLLLPLPPRRHRVSELLGDAGEGVTQSGLACGPLDGGGVPGGRLGWDRRRGGLFGRERSTGGRFNGGGVPGDPPGRTRAPGGRFGWDRPPGGRFG</sequence>
<dbReference type="EMBL" id="JBHSFS010000018">
    <property type="protein sequence ID" value="MFC4517207.1"/>
    <property type="molecule type" value="Genomic_DNA"/>
</dbReference>
<evidence type="ECO:0000313" key="2">
    <source>
        <dbReference type="EMBL" id="MFC4517207.1"/>
    </source>
</evidence>
<evidence type="ECO:0000256" key="1">
    <source>
        <dbReference type="SAM" id="MobiDB-lite"/>
    </source>
</evidence>
<feature type="region of interest" description="Disordered" evidence="1">
    <location>
        <begin position="58"/>
        <end position="99"/>
    </location>
</feature>
<dbReference type="Proteomes" id="UP001595990">
    <property type="component" value="Unassembled WGS sequence"/>
</dbReference>
<name>A0ABV9BT67_9ACTN</name>
<gene>
    <name evidence="2" type="ORF">ACFPEN_30335</name>
</gene>
<accession>A0ABV9BT67</accession>
<keyword evidence="3" id="KW-1185">Reference proteome</keyword>
<dbReference type="RefSeq" id="WP_358218771.1">
    <property type="nucleotide sequence ID" value="NZ_JBHSFS010000018.1"/>
</dbReference>
<comment type="caution">
    <text evidence="2">The sequence shown here is derived from an EMBL/GenBank/DDBJ whole genome shotgun (WGS) entry which is preliminary data.</text>
</comment>